<accession>A0A9D8PZ92</accession>
<proteinExistence type="predicted"/>
<dbReference type="InterPro" id="IPR006530">
    <property type="entry name" value="YD"/>
</dbReference>
<dbReference type="NCBIfam" id="TIGR01643">
    <property type="entry name" value="YD_repeat_2x"/>
    <property type="match status" value="1"/>
</dbReference>
<dbReference type="Proteomes" id="UP000664815">
    <property type="component" value="Unassembled WGS sequence"/>
</dbReference>
<dbReference type="RefSeq" id="WP_273083770.1">
    <property type="nucleotide sequence ID" value="NZ_JAFKME010000009.1"/>
</dbReference>
<protein>
    <submittedName>
        <fullName evidence="2">RHS repeat protein</fullName>
    </submittedName>
</protein>
<comment type="caution">
    <text evidence="2">The sequence shown here is derived from an EMBL/GenBank/DDBJ whole genome shotgun (WGS) entry which is preliminary data.</text>
</comment>
<sequence>MTPDASQSWTLGYGYNANGHLTSHVYPGGLTTVYTVNALWQVTQEAAQDGNTVNVASNVAAGTTIAPCQNSPKSKPPAAAWNPTCRGGASMA</sequence>
<reference evidence="2" key="1">
    <citation type="submission" date="2021-02" db="EMBL/GenBank/DDBJ databases">
        <title>Thiocyanate and organic carbon inputs drive convergent selection for specific autotrophic Afipia and Thiobacillus strains within complex microbiomes.</title>
        <authorList>
            <person name="Huddy R.J."/>
            <person name="Sachdeva R."/>
            <person name="Kadzinga F."/>
            <person name="Kantor R.S."/>
            <person name="Harrison S.T.L."/>
            <person name="Banfield J.F."/>
        </authorList>
    </citation>
    <scope>NUCLEOTIDE SEQUENCE</scope>
    <source>
        <strain evidence="2">SCN18_10_11_15_R1_P_69_7</strain>
    </source>
</reference>
<name>A0A9D8PZ92_9GAMM</name>
<dbReference type="AlphaFoldDB" id="A0A9D8PZ92"/>
<gene>
    <name evidence="2" type="ORF">J0H45_07160</name>
</gene>
<evidence type="ECO:0000313" key="3">
    <source>
        <dbReference type="Proteomes" id="UP000664815"/>
    </source>
</evidence>
<organism evidence="2 3">
    <name type="scientific">Stenotrophomonas nitritireducens</name>
    <dbReference type="NCBI Taxonomy" id="83617"/>
    <lineage>
        <taxon>Bacteria</taxon>
        <taxon>Pseudomonadati</taxon>
        <taxon>Pseudomonadota</taxon>
        <taxon>Gammaproteobacteria</taxon>
        <taxon>Lysobacterales</taxon>
        <taxon>Lysobacteraceae</taxon>
        <taxon>Stenotrophomonas</taxon>
    </lineage>
</organism>
<feature type="region of interest" description="Disordered" evidence="1">
    <location>
        <begin position="67"/>
        <end position="92"/>
    </location>
</feature>
<dbReference type="EMBL" id="JAFKMG010000664">
    <property type="protein sequence ID" value="MBN8799122.1"/>
    <property type="molecule type" value="Genomic_DNA"/>
</dbReference>
<evidence type="ECO:0000256" key="1">
    <source>
        <dbReference type="SAM" id="MobiDB-lite"/>
    </source>
</evidence>
<evidence type="ECO:0000313" key="2">
    <source>
        <dbReference type="EMBL" id="MBN8799122.1"/>
    </source>
</evidence>